<proteinExistence type="predicted"/>
<gene>
    <name evidence="2" type="ORF">CRM92_07505</name>
</gene>
<evidence type="ECO:0000313" key="3">
    <source>
        <dbReference type="Proteomes" id="UP000219947"/>
    </source>
</evidence>
<sequence length="318" mass="36325">MCKSPPTASTRESAGSQDMRICRGPSLSASGLIDPQENPEMVYTRQPQNYIEHLEHSGFSSLPDNFSSTSIFSMPLERLRGYIGNYVVLSQEPYQSAGLARIIDLDIQCAQLVFGRLMQAELLLRRLTVESYERLSQTPCDYLNPHYYLETSPGSVTRLLEDLDEQYRRTNPHHREAPMPSFEQVVDSFSLGLLSRFITQYRPDAQDPILFWKTIAHELEIPVPAFESNLKSLTVFRNRVAHHDRLWASTSPEAARKARLFAKRLRSSHPRSLHVAVLNLALFLGPGEREECAREFENFIAQDELYYIGATTLHTNLH</sequence>
<dbReference type="InterPro" id="IPR011664">
    <property type="entry name" value="Abi_system_AbiD/AbiF-like"/>
</dbReference>
<dbReference type="Proteomes" id="UP000219947">
    <property type="component" value="Unassembled WGS sequence"/>
</dbReference>
<dbReference type="Pfam" id="PF07751">
    <property type="entry name" value="Abi_2"/>
    <property type="match status" value="1"/>
</dbReference>
<accession>A0A2A8D4P2</accession>
<name>A0A2A8D4P2_9MICC</name>
<feature type="compositionally biased region" description="Polar residues" evidence="1">
    <location>
        <begin position="1"/>
        <end position="16"/>
    </location>
</feature>
<dbReference type="EMBL" id="PDEV01000003">
    <property type="protein sequence ID" value="PEN15935.1"/>
    <property type="molecule type" value="Genomic_DNA"/>
</dbReference>
<comment type="caution">
    <text evidence="2">The sequence shown here is derived from an EMBL/GenBank/DDBJ whole genome shotgun (WGS) entry which is preliminary data.</text>
</comment>
<evidence type="ECO:0000256" key="1">
    <source>
        <dbReference type="SAM" id="MobiDB-lite"/>
    </source>
</evidence>
<feature type="region of interest" description="Disordered" evidence="1">
    <location>
        <begin position="1"/>
        <end position="20"/>
    </location>
</feature>
<protein>
    <recommendedName>
        <fullName evidence="4">Abi family protein</fullName>
    </recommendedName>
</protein>
<evidence type="ECO:0008006" key="4">
    <source>
        <dbReference type="Google" id="ProtNLM"/>
    </source>
</evidence>
<reference evidence="2" key="1">
    <citation type="submission" date="2017-10" db="EMBL/GenBank/DDBJ databases">
        <title>Kefir isolates.</title>
        <authorList>
            <person name="Kim Y."/>
            <person name="Blasche S."/>
        </authorList>
    </citation>
    <scope>NUCLEOTIDE SEQUENCE [LARGE SCALE GENOMIC DNA]</scope>
    <source>
        <strain evidence="2">OG2-2</strain>
    </source>
</reference>
<keyword evidence="3" id="KW-1185">Reference proteome</keyword>
<dbReference type="AlphaFoldDB" id="A0A2A8D4P2"/>
<evidence type="ECO:0000313" key="2">
    <source>
        <dbReference type="EMBL" id="PEN15935.1"/>
    </source>
</evidence>
<organism evidence="2 3">
    <name type="scientific">Rothia dentocariosa</name>
    <dbReference type="NCBI Taxonomy" id="2047"/>
    <lineage>
        <taxon>Bacteria</taxon>
        <taxon>Bacillati</taxon>
        <taxon>Actinomycetota</taxon>
        <taxon>Actinomycetes</taxon>
        <taxon>Micrococcales</taxon>
        <taxon>Micrococcaceae</taxon>
        <taxon>Rothia</taxon>
    </lineage>
</organism>